<evidence type="ECO:0000256" key="8">
    <source>
        <dbReference type="ARBA" id="ARBA00023242"/>
    </source>
</evidence>
<evidence type="ECO:0000256" key="3">
    <source>
        <dbReference type="ARBA" id="ARBA00012551"/>
    </source>
</evidence>
<dbReference type="SUPFAM" id="SSF52540">
    <property type="entry name" value="P-loop containing nucleoside triphosphate hydrolases"/>
    <property type="match status" value="1"/>
</dbReference>
<evidence type="ECO:0000259" key="12">
    <source>
        <dbReference type="PROSITE" id="PS51194"/>
    </source>
</evidence>
<evidence type="ECO:0000256" key="6">
    <source>
        <dbReference type="ARBA" id="ARBA00022806"/>
    </source>
</evidence>
<dbReference type="GO" id="GO:0043138">
    <property type="term" value="F:3'-5' DNA helicase activity"/>
    <property type="evidence" value="ECO:0007669"/>
    <property type="project" value="InterPro"/>
</dbReference>
<evidence type="ECO:0000313" key="14">
    <source>
        <dbReference type="Proteomes" id="UP001212411"/>
    </source>
</evidence>
<feature type="domain" description="Helicase ATP-binding" evidence="11">
    <location>
        <begin position="80"/>
        <end position="248"/>
    </location>
</feature>
<organism evidence="13 14">
    <name type="scientific">Schizosaccharomyces osmophilus</name>
    <dbReference type="NCBI Taxonomy" id="2545709"/>
    <lineage>
        <taxon>Eukaryota</taxon>
        <taxon>Fungi</taxon>
        <taxon>Dikarya</taxon>
        <taxon>Ascomycota</taxon>
        <taxon>Taphrinomycotina</taxon>
        <taxon>Schizosaccharomycetes</taxon>
        <taxon>Schizosaccharomycetales</taxon>
        <taxon>Schizosaccharomycetaceae</taxon>
        <taxon>Schizosaccharomyces</taxon>
    </lineage>
</organism>
<dbReference type="Pfam" id="PF00271">
    <property type="entry name" value="Helicase_C"/>
    <property type="match status" value="1"/>
</dbReference>
<reference evidence="13 14" key="1">
    <citation type="journal article" date="2023" name="G3 (Bethesda)">
        <title>A high-quality reference genome for the fission yeast Schizosaccharomyces osmophilus.</title>
        <authorList>
            <person name="Jia G.S."/>
            <person name="Zhang W.C."/>
            <person name="Liang Y."/>
            <person name="Liu X.H."/>
            <person name="Rhind N."/>
            <person name="Pidoux A."/>
            <person name="Brysch-Herzberg M."/>
            <person name="Du L.L."/>
        </authorList>
    </citation>
    <scope>NUCLEOTIDE SEQUENCE [LARGE SCALE GENOMIC DNA]</scope>
    <source>
        <strain evidence="13 14">CBS 15793</strain>
    </source>
</reference>
<dbReference type="Gene3D" id="3.40.50.300">
    <property type="entry name" value="P-loop containing nucleotide triphosphate hydrolases"/>
    <property type="match status" value="2"/>
</dbReference>
<dbReference type="GO" id="GO:0016787">
    <property type="term" value="F:hydrolase activity"/>
    <property type="evidence" value="ECO:0007669"/>
    <property type="project" value="UniProtKB-KW"/>
</dbReference>
<protein>
    <recommendedName>
        <fullName evidence="3">DNA helicase</fullName>
        <ecNumber evidence="3">3.6.4.12</ecNumber>
    </recommendedName>
</protein>
<proteinExistence type="inferred from homology"/>
<dbReference type="GO" id="GO:0005634">
    <property type="term" value="C:nucleus"/>
    <property type="evidence" value="ECO:0007669"/>
    <property type="project" value="UniProtKB-SubCell"/>
</dbReference>
<dbReference type="AlphaFoldDB" id="A0AAE9W8R5"/>
<dbReference type="KEGG" id="som:SOMG_01956"/>
<accession>A0AAE9W8R5</accession>
<dbReference type="GO" id="GO:0045003">
    <property type="term" value="P:double-strand break repair via synthesis-dependent strand annealing"/>
    <property type="evidence" value="ECO:0007669"/>
    <property type="project" value="TreeGrafter"/>
</dbReference>
<dbReference type="Pfam" id="PF04851">
    <property type="entry name" value="ResIII"/>
    <property type="match status" value="1"/>
</dbReference>
<evidence type="ECO:0000256" key="5">
    <source>
        <dbReference type="ARBA" id="ARBA00022801"/>
    </source>
</evidence>
<dbReference type="InterPro" id="IPR002464">
    <property type="entry name" value="DNA/RNA_helicase_DEAH_CS"/>
</dbReference>
<dbReference type="PROSITE" id="PS00690">
    <property type="entry name" value="DEAH_ATP_HELICASE"/>
    <property type="match status" value="1"/>
</dbReference>
<dbReference type="GO" id="GO:0009378">
    <property type="term" value="F:four-way junction helicase activity"/>
    <property type="evidence" value="ECO:0007669"/>
    <property type="project" value="TreeGrafter"/>
</dbReference>
<dbReference type="RefSeq" id="XP_056035562.1">
    <property type="nucleotide sequence ID" value="XM_056180749.1"/>
</dbReference>
<keyword evidence="4" id="KW-0547">Nucleotide-binding</keyword>
<keyword evidence="14" id="KW-1185">Reference proteome</keyword>
<dbReference type="EC" id="3.6.4.12" evidence="3"/>
<dbReference type="InterPro" id="IPR027417">
    <property type="entry name" value="P-loop_NTPase"/>
</dbReference>
<dbReference type="FunFam" id="3.40.50.300:FF:000861">
    <property type="entry name" value="Fanconi anemia, complementation group M"/>
    <property type="match status" value="1"/>
</dbReference>
<dbReference type="CDD" id="cd18801">
    <property type="entry name" value="SF2_C_FANCM_Hef"/>
    <property type="match status" value="1"/>
</dbReference>
<evidence type="ECO:0000256" key="7">
    <source>
        <dbReference type="ARBA" id="ARBA00022840"/>
    </source>
</evidence>
<keyword evidence="6 13" id="KW-0347">Helicase</keyword>
<dbReference type="PANTHER" id="PTHR14025:SF33">
    <property type="entry name" value="ATP-DEPENDENT DNA HELICASE FML1"/>
    <property type="match status" value="1"/>
</dbReference>
<dbReference type="Proteomes" id="UP001212411">
    <property type="component" value="Chromosome 1"/>
</dbReference>
<comment type="catalytic activity">
    <reaction evidence="9">
        <text>ATP + H2O = ADP + phosphate + H(+)</text>
        <dbReference type="Rhea" id="RHEA:13065"/>
        <dbReference type="ChEBI" id="CHEBI:15377"/>
        <dbReference type="ChEBI" id="CHEBI:15378"/>
        <dbReference type="ChEBI" id="CHEBI:30616"/>
        <dbReference type="ChEBI" id="CHEBI:43474"/>
        <dbReference type="ChEBI" id="CHEBI:456216"/>
        <dbReference type="EC" id="3.6.4.12"/>
    </reaction>
</comment>
<evidence type="ECO:0000313" key="13">
    <source>
        <dbReference type="EMBL" id="WBW71319.1"/>
    </source>
</evidence>
<dbReference type="InterPro" id="IPR001650">
    <property type="entry name" value="Helicase_C-like"/>
</dbReference>
<comment type="similarity">
    <text evidence="2">Belongs to the DEAD box helicase family. DEAH subfamily. FANCM sub-subfamily.</text>
</comment>
<gene>
    <name evidence="13" type="primary">fml1</name>
    <name evidence="13" type="ORF">SOMG_01956</name>
</gene>
<dbReference type="InterPro" id="IPR039686">
    <property type="entry name" value="FANCM/Mph1-like_ID"/>
</dbReference>
<feature type="region of interest" description="Disordered" evidence="10">
    <location>
        <begin position="799"/>
        <end position="823"/>
    </location>
</feature>
<dbReference type="Gene3D" id="1.20.1320.20">
    <property type="entry name" value="hef helicase domain"/>
    <property type="match status" value="1"/>
</dbReference>
<dbReference type="PROSITE" id="PS51194">
    <property type="entry name" value="HELICASE_CTER"/>
    <property type="match status" value="1"/>
</dbReference>
<dbReference type="PROSITE" id="PS51192">
    <property type="entry name" value="HELICASE_ATP_BIND_1"/>
    <property type="match status" value="1"/>
</dbReference>
<dbReference type="SMART" id="SM00487">
    <property type="entry name" value="DEXDc"/>
    <property type="match status" value="1"/>
</dbReference>
<dbReference type="CDD" id="cd12091">
    <property type="entry name" value="FANCM_ID"/>
    <property type="match status" value="1"/>
</dbReference>
<keyword evidence="8" id="KW-0539">Nucleus</keyword>
<name>A0AAE9W8R5_9SCHI</name>
<dbReference type="CDD" id="cd18033">
    <property type="entry name" value="DEXDc_FANCM"/>
    <property type="match status" value="1"/>
</dbReference>
<evidence type="ECO:0000256" key="10">
    <source>
        <dbReference type="SAM" id="MobiDB-lite"/>
    </source>
</evidence>
<comment type="subcellular location">
    <subcellularLocation>
        <location evidence="1">Nucleus</location>
    </subcellularLocation>
</comment>
<dbReference type="GO" id="GO:0000400">
    <property type="term" value="F:four-way junction DNA binding"/>
    <property type="evidence" value="ECO:0007669"/>
    <property type="project" value="TreeGrafter"/>
</dbReference>
<evidence type="ECO:0000256" key="1">
    <source>
        <dbReference type="ARBA" id="ARBA00004123"/>
    </source>
</evidence>
<evidence type="ECO:0000256" key="4">
    <source>
        <dbReference type="ARBA" id="ARBA00022741"/>
    </source>
</evidence>
<dbReference type="InterPro" id="IPR014001">
    <property type="entry name" value="Helicase_ATP-bd"/>
</dbReference>
<sequence length="841" mass="96895">MTDDESFEGDDWDSLDVQAVDKIEHELQNNNVGLQGYSVDEYIEAHNQEPLRLQHELDRDAAQQWVYPINVSFRDYQFNIVKKALFQNVLVALPTGLGKTFIAAAVMMNYLRWFPKSYVIFMAPTKPLVTQQMEACYKITGIPRKKTAELSGQVQAGIRNQYYQERNVFFVTPQTLLNDLKHGICDRTNISCLVIDEAHRSTGNYAYVEVVRLLYFGNKNFRILALSATPGSKIDTIQSVIDSLHISCIEVRNENSIDIAQYVHKKEVDRILVDLSPDIIDLRDRFASLLEPMLLKLNQGNLYRVQNAREINSFTLVQAKQAFLATSGQNFANNQRWDILNTFDALATFAYPLNLLLNHGVRPFCEKLHEIEEECSTGRAGYKRRVLSNPEFKSLLDDTKSLLQNNDYYGHPKLEHLQEIVANHFGTENKDNEDTRIMIFVEIRSSAEEIFRILSRSYPTVRPAIFIGQSSVKKTTGMSQKSQNETVRQFHKGDVNTLIATSIGEEGLDIGEVDMIICYDASASPIRMLQRMGRTGRKRKGYIYMLLTRGKEEAKWERAKDAHRTIQDNIIHGRGLVLSDKSHRILPKEIQPLCEKKVVEIPEENAAPLVGSKDKEKQKQKTKKKFFMPENALHGFIQVSSLTKPKRSSKVEDTFEITEDEPTAEHNEKLIYYRQVPKRTIDIHKGRDFKNMNTTSRVPHSLAFKCIQSFLNNMNRYKDSSISYKWKEIFQKSLEEESTNDFSHKKPKISNLNLKKHFDATLARDSRILSKGRLEHRKLYHSKNGVDASNLEENIEKDLPSLNLTSSQNHTNTDTNSSYADRQRRLQQLVERRKRSKGMWV</sequence>
<dbReference type="SMART" id="SM00490">
    <property type="entry name" value="HELICc"/>
    <property type="match status" value="1"/>
</dbReference>
<dbReference type="GO" id="GO:0005524">
    <property type="term" value="F:ATP binding"/>
    <property type="evidence" value="ECO:0007669"/>
    <property type="project" value="UniProtKB-KW"/>
</dbReference>
<evidence type="ECO:0000256" key="9">
    <source>
        <dbReference type="ARBA" id="ARBA00047995"/>
    </source>
</evidence>
<dbReference type="InterPro" id="IPR044749">
    <property type="entry name" value="FANCM_DEXDc"/>
</dbReference>
<keyword evidence="7" id="KW-0067">ATP-binding</keyword>
<dbReference type="EMBL" id="CP115611">
    <property type="protein sequence ID" value="WBW71319.1"/>
    <property type="molecule type" value="Genomic_DNA"/>
</dbReference>
<feature type="domain" description="Helicase C-terminal" evidence="12">
    <location>
        <begin position="413"/>
        <end position="584"/>
    </location>
</feature>
<evidence type="ECO:0000259" key="11">
    <source>
        <dbReference type="PROSITE" id="PS51192"/>
    </source>
</evidence>
<dbReference type="InterPro" id="IPR006935">
    <property type="entry name" value="Helicase/UvrB_N"/>
</dbReference>
<keyword evidence="5" id="KW-0378">Hydrolase</keyword>
<dbReference type="GeneID" id="80875438"/>
<feature type="compositionally biased region" description="Polar residues" evidence="10">
    <location>
        <begin position="802"/>
        <end position="820"/>
    </location>
</feature>
<dbReference type="PANTHER" id="PTHR14025">
    <property type="entry name" value="FANCONI ANEMIA GROUP M FANCM FAMILY MEMBER"/>
    <property type="match status" value="1"/>
</dbReference>
<evidence type="ECO:0000256" key="2">
    <source>
        <dbReference type="ARBA" id="ARBA00009889"/>
    </source>
</evidence>
<dbReference type="GO" id="GO:0036297">
    <property type="term" value="P:interstrand cross-link repair"/>
    <property type="evidence" value="ECO:0007669"/>
    <property type="project" value="TreeGrafter"/>
</dbReference>